<evidence type="ECO:0000313" key="4">
    <source>
        <dbReference type="EMBL" id="TGY35880.1"/>
    </source>
</evidence>
<comment type="caution">
    <text evidence="4">The sequence shown here is derived from an EMBL/GenBank/DDBJ whole genome shotgun (WGS) entry which is preliminary data.</text>
</comment>
<organism evidence="4 5">
    <name type="scientific">Stenotrophomonas maltophilia</name>
    <name type="common">Pseudomonas maltophilia</name>
    <name type="synonym">Xanthomonas maltophilia</name>
    <dbReference type="NCBI Taxonomy" id="40324"/>
    <lineage>
        <taxon>Bacteria</taxon>
        <taxon>Pseudomonadati</taxon>
        <taxon>Pseudomonadota</taxon>
        <taxon>Gammaproteobacteria</taxon>
        <taxon>Lysobacterales</taxon>
        <taxon>Lysobacteraceae</taxon>
        <taxon>Stenotrophomonas</taxon>
        <taxon>Stenotrophomonas maltophilia group</taxon>
    </lineage>
</organism>
<feature type="domain" description="DUF4124" evidence="3">
    <location>
        <begin position="10"/>
        <end position="64"/>
    </location>
</feature>
<feature type="chain" id="PRO_5020197616" evidence="2">
    <location>
        <begin position="21"/>
        <end position="126"/>
    </location>
</feature>
<name>A0A4V3RJG8_STEMA</name>
<feature type="compositionally biased region" description="Basic and acidic residues" evidence="1">
    <location>
        <begin position="45"/>
        <end position="56"/>
    </location>
</feature>
<dbReference type="RefSeq" id="WP_136003602.1">
    <property type="nucleotide sequence ID" value="NZ_SRYW01000003.1"/>
</dbReference>
<dbReference type="Proteomes" id="UP000306631">
    <property type="component" value="Unassembled WGS sequence"/>
</dbReference>
<evidence type="ECO:0000313" key="5">
    <source>
        <dbReference type="Proteomes" id="UP000306631"/>
    </source>
</evidence>
<protein>
    <submittedName>
        <fullName evidence="4">DUF4124 domain-containing protein</fullName>
    </submittedName>
</protein>
<feature type="region of interest" description="Disordered" evidence="1">
    <location>
        <begin position="35"/>
        <end position="69"/>
    </location>
</feature>
<dbReference type="InterPro" id="IPR025392">
    <property type="entry name" value="DUF4124"/>
</dbReference>
<accession>A0A4V3RJG8</accession>
<dbReference type="OrthoDB" id="7068596at2"/>
<proteinExistence type="predicted"/>
<keyword evidence="2" id="KW-0732">Signal</keyword>
<feature type="signal peptide" evidence="2">
    <location>
        <begin position="1"/>
        <end position="20"/>
    </location>
</feature>
<reference evidence="4 5" key="1">
    <citation type="submission" date="2019-04" db="EMBL/GenBank/DDBJ databases">
        <title>Microbes associate with the intestines of laboratory mice.</title>
        <authorList>
            <person name="Navarre W."/>
            <person name="Wong E."/>
            <person name="Huang K."/>
            <person name="Tropini C."/>
            <person name="Ng K."/>
            <person name="Yu B."/>
        </authorList>
    </citation>
    <scope>NUCLEOTIDE SEQUENCE [LARGE SCALE GENOMIC DNA]</scope>
    <source>
        <strain evidence="4 5">NM62_B4-13</strain>
    </source>
</reference>
<evidence type="ECO:0000259" key="3">
    <source>
        <dbReference type="Pfam" id="PF13511"/>
    </source>
</evidence>
<dbReference type="AlphaFoldDB" id="A0A4V3RJG8"/>
<gene>
    <name evidence="4" type="ORF">E5352_04510</name>
</gene>
<dbReference type="EMBL" id="SRYW01000003">
    <property type="protein sequence ID" value="TGY35880.1"/>
    <property type="molecule type" value="Genomic_DNA"/>
</dbReference>
<dbReference type="Pfam" id="PF13511">
    <property type="entry name" value="DUF4124"/>
    <property type="match status" value="1"/>
</dbReference>
<evidence type="ECO:0000256" key="1">
    <source>
        <dbReference type="SAM" id="MobiDB-lite"/>
    </source>
</evidence>
<sequence>MRALPSLCCLLLLASATASAGTVYKWKDANGVTQYSEKPPAGKTFETRQVQHRDPAGPRAQAAAPAAESTDCTTARSNLALLNGQGAVMQDTDGDGKAETALNDEQRGAQKTLAEAAIKAYCKPAG</sequence>
<evidence type="ECO:0000256" key="2">
    <source>
        <dbReference type="SAM" id="SignalP"/>
    </source>
</evidence>
<feature type="compositionally biased region" description="Low complexity" evidence="1">
    <location>
        <begin position="57"/>
        <end position="67"/>
    </location>
</feature>